<keyword evidence="1" id="KW-0732">Signal</keyword>
<evidence type="ECO:0000313" key="3">
    <source>
        <dbReference type="EMBL" id="KAF9877502.1"/>
    </source>
</evidence>
<comment type="caution">
    <text evidence="3">The sequence shown here is derived from an EMBL/GenBank/DDBJ whole genome shotgun (WGS) entry which is preliminary data.</text>
</comment>
<accession>A0A9P6LMG9</accession>
<feature type="chain" id="PRO_5040196101" description="PA14 domain-containing protein" evidence="1">
    <location>
        <begin position="20"/>
        <end position="358"/>
    </location>
</feature>
<evidence type="ECO:0000313" key="4">
    <source>
        <dbReference type="Proteomes" id="UP000781932"/>
    </source>
</evidence>
<proteinExistence type="predicted"/>
<dbReference type="EMBL" id="JAATWM020000014">
    <property type="protein sequence ID" value="KAF9877502.1"/>
    <property type="molecule type" value="Genomic_DNA"/>
</dbReference>
<protein>
    <recommendedName>
        <fullName evidence="2">PA14 domain-containing protein</fullName>
    </recommendedName>
</protein>
<name>A0A9P6LMG9_9PEZI</name>
<dbReference type="AlphaFoldDB" id="A0A9P6LMG9"/>
<reference evidence="3" key="1">
    <citation type="submission" date="2020-03" db="EMBL/GenBank/DDBJ databases">
        <authorList>
            <person name="He L."/>
        </authorList>
    </citation>
    <scope>NUCLEOTIDE SEQUENCE</scope>
    <source>
        <strain evidence="3">CkLH20</strain>
    </source>
</reference>
<dbReference type="PROSITE" id="PS51820">
    <property type="entry name" value="PA14"/>
    <property type="match status" value="1"/>
</dbReference>
<evidence type="ECO:0000256" key="1">
    <source>
        <dbReference type="SAM" id="SignalP"/>
    </source>
</evidence>
<dbReference type="InterPro" id="IPR018871">
    <property type="entry name" value="GLEYA_adhesin_domain"/>
</dbReference>
<feature type="domain" description="PA14" evidence="2">
    <location>
        <begin position="179"/>
        <end position="328"/>
    </location>
</feature>
<dbReference type="InterPro" id="IPR037524">
    <property type="entry name" value="PA14/GLEYA"/>
</dbReference>
<evidence type="ECO:0000259" key="2">
    <source>
        <dbReference type="PROSITE" id="PS51820"/>
    </source>
</evidence>
<dbReference type="RefSeq" id="XP_038746963.1">
    <property type="nucleotide sequence ID" value="XM_038887921.1"/>
</dbReference>
<reference evidence="3" key="2">
    <citation type="submission" date="2020-11" db="EMBL/GenBank/DDBJ databases">
        <title>Whole genome sequencing of Colletotrichum sp.</title>
        <authorList>
            <person name="Li H."/>
        </authorList>
    </citation>
    <scope>NUCLEOTIDE SEQUENCE</scope>
    <source>
        <strain evidence="3">CkLH20</strain>
    </source>
</reference>
<keyword evidence="4" id="KW-1185">Reference proteome</keyword>
<dbReference type="OrthoDB" id="4388755at2759"/>
<gene>
    <name evidence="3" type="ORF">CkaCkLH20_05202</name>
</gene>
<feature type="signal peptide" evidence="1">
    <location>
        <begin position="1"/>
        <end position="19"/>
    </location>
</feature>
<dbReference type="Pfam" id="PF10528">
    <property type="entry name" value="GLEYA"/>
    <property type="match status" value="1"/>
</dbReference>
<dbReference type="GeneID" id="62160995"/>
<organism evidence="3 4">
    <name type="scientific">Colletotrichum karsti</name>
    <dbReference type="NCBI Taxonomy" id="1095194"/>
    <lineage>
        <taxon>Eukaryota</taxon>
        <taxon>Fungi</taxon>
        <taxon>Dikarya</taxon>
        <taxon>Ascomycota</taxon>
        <taxon>Pezizomycotina</taxon>
        <taxon>Sordariomycetes</taxon>
        <taxon>Hypocreomycetidae</taxon>
        <taxon>Glomerellales</taxon>
        <taxon>Glomerellaceae</taxon>
        <taxon>Colletotrichum</taxon>
        <taxon>Colletotrichum boninense species complex</taxon>
    </lineage>
</organism>
<dbReference type="Proteomes" id="UP000781932">
    <property type="component" value="Unassembled WGS sequence"/>
</dbReference>
<dbReference type="Gene3D" id="2.60.120.1560">
    <property type="match status" value="1"/>
</dbReference>
<sequence length="358" mass="38555">MKRLSVFNLIWSLSGVASAAVCNNNCGRQVAGTAKKEPSIAFRSSQCGAFVTTYVTVAAGPIATPSLPPTVKGRNVHAPRQESAVPTITGIKPAYASACPDVTAYWSACQCFDGIKATTITVTAPTSVTPTSLTSATASASASCIAGAEFALHVLDEKSSLCRNVLQKEYPYVEAEEYNLKKFVQGRVPVGTGLAQSPRYSQQDDTQPINYNGVKGPAGSNFRCNIVVHRGYIKASYPGSYELYINEPEDVMFVWVGDKAKSGFNAGNADIRAQEGRNTFPYSTFIYFETVEEYIPFRIFWANGKGPGSFSVGLYPDYVLIIDLPEGVVVDNPVLYSNCSGDASPAPAWPAWQNEIWG</sequence>